<dbReference type="PANTHER" id="PTHR44942">
    <property type="entry name" value="METHYLTRANSF_11 DOMAIN-CONTAINING PROTEIN"/>
    <property type="match status" value="1"/>
</dbReference>
<organism evidence="3 4">
    <name type="scientific">Pleurodeles waltl</name>
    <name type="common">Iberian ribbed newt</name>
    <dbReference type="NCBI Taxonomy" id="8319"/>
    <lineage>
        <taxon>Eukaryota</taxon>
        <taxon>Metazoa</taxon>
        <taxon>Chordata</taxon>
        <taxon>Craniata</taxon>
        <taxon>Vertebrata</taxon>
        <taxon>Euteleostomi</taxon>
        <taxon>Amphibia</taxon>
        <taxon>Batrachia</taxon>
        <taxon>Caudata</taxon>
        <taxon>Salamandroidea</taxon>
        <taxon>Salamandridae</taxon>
        <taxon>Pleurodelinae</taxon>
        <taxon>Pleurodeles</taxon>
    </lineage>
</organism>
<dbReference type="AlphaFoldDB" id="A0AAV7PW21"/>
<accession>A0AAV7PW21</accession>
<dbReference type="PANTHER" id="PTHR44942:SF4">
    <property type="entry name" value="METHYLTRANSFERASE TYPE 11 DOMAIN-CONTAINING PROTEIN"/>
    <property type="match status" value="1"/>
</dbReference>
<comment type="caution">
    <text evidence="3">The sequence shown here is derived from an EMBL/GenBank/DDBJ whole genome shotgun (WGS) entry which is preliminary data.</text>
</comment>
<proteinExistence type="predicted"/>
<evidence type="ECO:0000256" key="1">
    <source>
        <dbReference type="ARBA" id="ARBA00022603"/>
    </source>
</evidence>
<dbReference type="InterPro" id="IPR051052">
    <property type="entry name" value="Diverse_substrate_MTase"/>
</dbReference>
<dbReference type="GO" id="GO:0032259">
    <property type="term" value="P:methylation"/>
    <property type="evidence" value="ECO:0007669"/>
    <property type="project" value="UniProtKB-KW"/>
</dbReference>
<protein>
    <submittedName>
        <fullName evidence="3">Uncharacterized protein</fullName>
    </submittedName>
</protein>
<keyword evidence="2" id="KW-0808">Transferase</keyword>
<evidence type="ECO:0000313" key="3">
    <source>
        <dbReference type="EMBL" id="KAJ1132225.1"/>
    </source>
</evidence>
<name>A0AAV7PW21_PLEWA</name>
<gene>
    <name evidence="3" type="ORF">NDU88_010552</name>
</gene>
<dbReference type="GO" id="GO:0008168">
    <property type="term" value="F:methyltransferase activity"/>
    <property type="evidence" value="ECO:0007669"/>
    <property type="project" value="UniProtKB-KW"/>
</dbReference>
<keyword evidence="1" id="KW-0489">Methyltransferase</keyword>
<reference evidence="3" key="1">
    <citation type="journal article" date="2022" name="bioRxiv">
        <title>Sequencing and chromosome-scale assembly of the giantPleurodeles waltlgenome.</title>
        <authorList>
            <person name="Brown T."/>
            <person name="Elewa A."/>
            <person name="Iarovenko S."/>
            <person name="Subramanian E."/>
            <person name="Araus A.J."/>
            <person name="Petzold A."/>
            <person name="Susuki M."/>
            <person name="Suzuki K.-i.T."/>
            <person name="Hayashi T."/>
            <person name="Toyoda A."/>
            <person name="Oliveira C."/>
            <person name="Osipova E."/>
            <person name="Leigh N.D."/>
            <person name="Simon A."/>
            <person name="Yun M.H."/>
        </authorList>
    </citation>
    <scope>NUCLEOTIDE SEQUENCE</scope>
    <source>
        <strain evidence="3">20211129_DDA</strain>
        <tissue evidence="3">Liver</tissue>
    </source>
</reference>
<dbReference type="Proteomes" id="UP001066276">
    <property type="component" value="Chromosome 7"/>
</dbReference>
<dbReference type="EMBL" id="JANPWB010000011">
    <property type="protein sequence ID" value="KAJ1132225.1"/>
    <property type="molecule type" value="Genomic_DNA"/>
</dbReference>
<sequence length="139" mass="16270">MPRPGDSESEFRFLREQLTLCSLRLVFVFAFNSLLRDHGSERVEIMRSEYEDIFDAIPFADKTRVTKILLKYSISITELLGYVKTLFMFQNFYRKDPKAANVFLEKLQERILQIMGVSSLDTEMEISNNFFCVLACKSK</sequence>
<evidence type="ECO:0000256" key="2">
    <source>
        <dbReference type="ARBA" id="ARBA00022679"/>
    </source>
</evidence>
<keyword evidence="4" id="KW-1185">Reference proteome</keyword>
<evidence type="ECO:0000313" key="4">
    <source>
        <dbReference type="Proteomes" id="UP001066276"/>
    </source>
</evidence>